<keyword evidence="2" id="KW-1185">Reference proteome</keyword>
<name>A0A2I0KJD7_PUNGR</name>
<evidence type="ECO:0000313" key="2">
    <source>
        <dbReference type="Proteomes" id="UP000233551"/>
    </source>
</evidence>
<protein>
    <submittedName>
        <fullName evidence="1">Uncharacterized protein</fullName>
    </submittedName>
</protein>
<dbReference type="AlphaFoldDB" id="A0A2I0KJD7"/>
<evidence type="ECO:0000313" key="1">
    <source>
        <dbReference type="EMBL" id="PKI68632.1"/>
    </source>
</evidence>
<proteinExistence type="predicted"/>
<organism evidence="1 2">
    <name type="scientific">Punica granatum</name>
    <name type="common">Pomegranate</name>
    <dbReference type="NCBI Taxonomy" id="22663"/>
    <lineage>
        <taxon>Eukaryota</taxon>
        <taxon>Viridiplantae</taxon>
        <taxon>Streptophyta</taxon>
        <taxon>Embryophyta</taxon>
        <taxon>Tracheophyta</taxon>
        <taxon>Spermatophyta</taxon>
        <taxon>Magnoliopsida</taxon>
        <taxon>eudicotyledons</taxon>
        <taxon>Gunneridae</taxon>
        <taxon>Pentapetalae</taxon>
        <taxon>rosids</taxon>
        <taxon>malvids</taxon>
        <taxon>Myrtales</taxon>
        <taxon>Lythraceae</taxon>
        <taxon>Punica</taxon>
    </lineage>
</organism>
<gene>
    <name evidence="1" type="ORF">CRG98_010912</name>
</gene>
<comment type="caution">
    <text evidence="1">The sequence shown here is derived from an EMBL/GenBank/DDBJ whole genome shotgun (WGS) entry which is preliminary data.</text>
</comment>
<dbReference type="Proteomes" id="UP000233551">
    <property type="component" value="Unassembled WGS sequence"/>
</dbReference>
<feature type="non-terminal residue" evidence="1">
    <location>
        <position position="1"/>
    </location>
</feature>
<dbReference type="EMBL" id="PGOL01000545">
    <property type="protein sequence ID" value="PKI68632.1"/>
    <property type="molecule type" value="Genomic_DNA"/>
</dbReference>
<sequence length="70" mass="7656">PRGTSSEILAEVLKLQSLAKALVHYYPLDPEGQFMVDCAKKCVPFVEAIMAAPSICLATSRCLTRTTQRS</sequence>
<accession>A0A2I0KJD7</accession>
<reference evidence="1 2" key="1">
    <citation type="submission" date="2017-11" db="EMBL/GenBank/DDBJ databases">
        <title>De-novo sequencing of pomegranate (Punica granatum L.) genome.</title>
        <authorList>
            <person name="Akparov Z."/>
            <person name="Amiraslanov A."/>
            <person name="Hajiyeva S."/>
            <person name="Abbasov M."/>
            <person name="Kaur K."/>
            <person name="Hamwieh A."/>
            <person name="Solovyev V."/>
            <person name="Salamov A."/>
            <person name="Braich B."/>
            <person name="Kosarev P."/>
            <person name="Mahmoud A."/>
            <person name="Hajiyev E."/>
            <person name="Babayeva S."/>
            <person name="Izzatullayeva V."/>
            <person name="Mammadov A."/>
            <person name="Mammadov A."/>
            <person name="Sharifova S."/>
            <person name="Ojaghi J."/>
            <person name="Eynullazada K."/>
            <person name="Bayramov B."/>
            <person name="Abdulazimova A."/>
            <person name="Shahmuradov I."/>
        </authorList>
    </citation>
    <scope>NUCLEOTIDE SEQUENCE [LARGE SCALE GENOMIC DNA]</scope>
    <source>
        <strain evidence="2">cv. AG2017</strain>
        <tissue evidence="1">Leaf</tissue>
    </source>
</reference>